<dbReference type="Proteomes" id="UP001473302">
    <property type="component" value="Unassembled WGS sequence"/>
</dbReference>
<protein>
    <submittedName>
        <fullName evidence="3">Uncharacterized protein</fullName>
    </submittedName>
</protein>
<keyword evidence="4" id="KW-1185">Reference proteome</keyword>
<dbReference type="EMBL" id="BAABUK010000029">
    <property type="protein sequence ID" value="GAA5816036.1"/>
    <property type="molecule type" value="Genomic_DNA"/>
</dbReference>
<evidence type="ECO:0000256" key="1">
    <source>
        <dbReference type="SAM" id="Coils"/>
    </source>
</evidence>
<organism evidence="3 4">
    <name type="scientific">Mucor flavus</name>
    <dbReference type="NCBI Taxonomy" id="439312"/>
    <lineage>
        <taxon>Eukaryota</taxon>
        <taxon>Fungi</taxon>
        <taxon>Fungi incertae sedis</taxon>
        <taxon>Mucoromycota</taxon>
        <taxon>Mucoromycotina</taxon>
        <taxon>Mucoromycetes</taxon>
        <taxon>Mucorales</taxon>
        <taxon>Mucorineae</taxon>
        <taxon>Mucoraceae</taxon>
        <taxon>Mucor</taxon>
    </lineage>
</organism>
<accession>A0ABP9ZAC4</accession>
<feature type="region of interest" description="Disordered" evidence="2">
    <location>
        <begin position="21"/>
        <end position="88"/>
    </location>
</feature>
<proteinExistence type="predicted"/>
<comment type="caution">
    <text evidence="3">The sequence shown here is derived from an EMBL/GenBank/DDBJ whole genome shotgun (WGS) entry which is preliminary data.</text>
</comment>
<sequence length="212" mass="23666">MDESSSNKTVRERADAIERLESSFSKERTKIRRSNILPSYSRSTASSLKRASMSGSTDTNSRLNKLRRLNSSPHRASSPTPSEVSSVSRDDATFDAVALYVKVLQNQFMTHEIEQAYNTSERKAKKELAALEKELKELDAEEISQNKLDNLCKQITSCMGRIDTITKGGDNVGDLDKEKQILVSILPQLNVPTNNSNLLNEFKTLINAIIEA</sequence>
<reference evidence="3 4" key="1">
    <citation type="submission" date="2024-04" db="EMBL/GenBank/DDBJ databases">
        <title>genome sequences of Mucor flavus KT1a and Helicostylum pulchrum KT1b strains isolated from the surface of a dry-aged beef.</title>
        <authorList>
            <person name="Toyotome T."/>
            <person name="Hosono M."/>
            <person name="Torimaru M."/>
            <person name="Fukuda K."/>
            <person name="Mikami N."/>
        </authorList>
    </citation>
    <scope>NUCLEOTIDE SEQUENCE [LARGE SCALE GENOMIC DNA]</scope>
    <source>
        <strain evidence="3 4">KT1a</strain>
    </source>
</reference>
<name>A0ABP9ZAC4_9FUNG</name>
<evidence type="ECO:0000256" key="2">
    <source>
        <dbReference type="SAM" id="MobiDB-lite"/>
    </source>
</evidence>
<feature type="compositionally biased region" description="Low complexity" evidence="2">
    <location>
        <begin position="77"/>
        <end position="87"/>
    </location>
</feature>
<gene>
    <name evidence="3" type="ORF">MFLAVUS_009558</name>
</gene>
<feature type="compositionally biased region" description="Polar residues" evidence="2">
    <location>
        <begin position="36"/>
        <end position="75"/>
    </location>
</feature>
<feature type="coiled-coil region" evidence="1">
    <location>
        <begin position="114"/>
        <end position="148"/>
    </location>
</feature>
<evidence type="ECO:0000313" key="4">
    <source>
        <dbReference type="Proteomes" id="UP001473302"/>
    </source>
</evidence>
<evidence type="ECO:0000313" key="3">
    <source>
        <dbReference type="EMBL" id="GAA5816036.1"/>
    </source>
</evidence>
<keyword evidence="1" id="KW-0175">Coiled coil</keyword>